<dbReference type="Pfam" id="PF02770">
    <property type="entry name" value="Acyl-CoA_dh_M"/>
    <property type="match status" value="1"/>
</dbReference>
<feature type="domain" description="Acyl-CoA dehydrogenase 11-like C-terminal" evidence="8">
    <location>
        <begin position="450"/>
        <end position="541"/>
    </location>
</feature>
<protein>
    <submittedName>
        <fullName evidence="9">Acyl-CoA dehydrogenase family protein</fullName>
    </submittedName>
</protein>
<feature type="domain" description="Acyl-CoA dehydrogenase/oxidase C-terminal" evidence="5">
    <location>
        <begin position="279"/>
        <end position="434"/>
    </location>
</feature>
<dbReference type="InterPro" id="IPR006091">
    <property type="entry name" value="Acyl-CoA_Oxase/DH_mid-dom"/>
</dbReference>
<sequence length="556" mass="60355">MSFVQSAAELGNQYRDDRVLRSYLKRTLPPDTLAAIEPDLDALGEHAAVAWRRSLQSPRGEPSLTNWDATGERIDRIDLAPQWVEAREIAARRGLVAAGHEATHGEHARVHQFAMVYLHHVASAFFTCPLAMTDGAAVCLKASGNAILIERAVPRYLSRDPAQFWISGQWMTETTGGSDVSGTQTQARVDANGRWRLYGRKWFTSAINADTALALARPEGSPAGADALALFYLEPRRADGRWRNLRVQRLKPKLGTRELPSAETELDGAPAEPVGELKHGVRLIAPVLNVTRAWNAVCAIATMRRGVALARDYANRRVVFGRPLAEQALHVETLADLQAEFEAAFHLTFYVVELLGRAQAGRLDAAHHGLLRLLTPLVKLWTGKLAVALSSEVLECFGGAGYIEDTGLPQLLRDAQVLPIWEGTTNVLSLDVLRVLRAGGGLTGYLSAQRALLAEAETADLGAAVRTVRDATGTLTEWLQRAASDPHALEAGARELAIGLARCFAASLTLSHGAWSQRVENDPRASAAARRFAARGLARFAVRHGDDARMLAGDVS</sequence>
<keyword evidence="4" id="KW-0560">Oxidoreductase</keyword>
<accession>A0A9X3YRA3</accession>
<reference evidence="9" key="1">
    <citation type="submission" date="2023-02" db="EMBL/GenBank/DDBJ databases">
        <title>Tahibacter soli sp. nov. isolated from soil.</title>
        <authorList>
            <person name="Baek J.H."/>
            <person name="Lee J.K."/>
            <person name="Choi D.G."/>
            <person name="Jeon C.O."/>
        </authorList>
    </citation>
    <scope>NUCLEOTIDE SEQUENCE</scope>
    <source>
        <strain evidence="9">BL</strain>
    </source>
</reference>
<dbReference type="PANTHER" id="PTHR42707:SF2">
    <property type="entry name" value="ACD11 DEHYDROGENASE"/>
    <property type="match status" value="1"/>
</dbReference>
<dbReference type="Gene3D" id="6.10.250.600">
    <property type="match status" value="1"/>
</dbReference>
<comment type="similarity">
    <text evidence="1 4">Belongs to the acyl-CoA dehydrogenase family.</text>
</comment>
<evidence type="ECO:0000256" key="3">
    <source>
        <dbReference type="ARBA" id="ARBA00022827"/>
    </source>
</evidence>
<dbReference type="SUPFAM" id="SSF47203">
    <property type="entry name" value="Acyl-CoA dehydrogenase C-terminal domain-like"/>
    <property type="match status" value="1"/>
</dbReference>
<name>A0A9X3YRA3_9GAMM</name>
<evidence type="ECO:0000313" key="10">
    <source>
        <dbReference type="Proteomes" id="UP001139971"/>
    </source>
</evidence>
<comment type="cofactor">
    <cofactor evidence="4">
        <name>FAD</name>
        <dbReference type="ChEBI" id="CHEBI:57692"/>
    </cofactor>
</comment>
<feature type="domain" description="Acyl-CoA oxidase/dehydrogenase middle" evidence="6">
    <location>
        <begin position="169"/>
        <end position="267"/>
    </location>
</feature>
<dbReference type="InterPro" id="IPR009075">
    <property type="entry name" value="AcylCo_DH/oxidase_C"/>
</dbReference>
<evidence type="ECO:0000256" key="4">
    <source>
        <dbReference type="RuleBase" id="RU362125"/>
    </source>
</evidence>
<dbReference type="SUPFAM" id="SSF56645">
    <property type="entry name" value="Acyl-CoA dehydrogenase NM domain-like"/>
    <property type="match status" value="1"/>
</dbReference>
<proteinExistence type="inferred from homology"/>
<dbReference type="Pfam" id="PF22217">
    <property type="entry name" value="ACDH-11_C"/>
    <property type="match status" value="1"/>
</dbReference>
<evidence type="ECO:0000313" key="9">
    <source>
        <dbReference type="EMBL" id="MDC8014881.1"/>
    </source>
</evidence>
<evidence type="ECO:0000259" key="5">
    <source>
        <dbReference type="Pfam" id="PF00441"/>
    </source>
</evidence>
<gene>
    <name evidence="9" type="ORF">OD750_020230</name>
</gene>
<dbReference type="Pfam" id="PF18158">
    <property type="entry name" value="AidB_N"/>
    <property type="match status" value="1"/>
</dbReference>
<organism evidence="9 10">
    <name type="scientific">Tahibacter soli</name>
    <dbReference type="NCBI Taxonomy" id="2983605"/>
    <lineage>
        <taxon>Bacteria</taxon>
        <taxon>Pseudomonadati</taxon>
        <taxon>Pseudomonadota</taxon>
        <taxon>Gammaproteobacteria</taxon>
        <taxon>Lysobacterales</taxon>
        <taxon>Rhodanobacteraceae</taxon>
        <taxon>Tahibacter</taxon>
    </lineage>
</organism>
<dbReference type="Proteomes" id="UP001139971">
    <property type="component" value="Unassembled WGS sequence"/>
</dbReference>
<dbReference type="InterPro" id="IPR052904">
    <property type="entry name" value="Acyl-CoA_dehydrogenase-like"/>
</dbReference>
<keyword evidence="3 4" id="KW-0274">FAD</keyword>
<dbReference type="RefSeq" id="WP_263540879.1">
    <property type="nucleotide sequence ID" value="NZ_JAOVZO020000019.1"/>
</dbReference>
<dbReference type="Pfam" id="PF00441">
    <property type="entry name" value="Acyl-CoA_dh_1"/>
    <property type="match status" value="1"/>
</dbReference>
<dbReference type="PANTHER" id="PTHR42707">
    <property type="entry name" value="ACYL-COA DEHYDROGENASE"/>
    <property type="match status" value="1"/>
</dbReference>
<dbReference type="InterPro" id="IPR041504">
    <property type="entry name" value="AidB_N"/>
</dbReference>
<keyword evidence="10" id="KW-1185">Reference proteome</keyword>
<evidence type="ECO:0000256" key="2">
    <source>
        <dbReference type="ARBA" id="ARBA00022630"/>
    </source>
</evidence>
<dbReference type="EMBL" id="JAOVZO020000019">
    <property type="protein sequence ID" value="MDC8014881.1"/>
    <property type="molecule type" value="Genomic_DNA"/>
</dbReference>
<dbReference type="InterPro" id="IPR036250">
    <property type="entry name" value="AcylCo_DH-like_C"/>
</dbReference>
<dbReference type="InterPro" id="IPR053998">
    <property type="entry name" value="ACDH-11_C"/>
</dbReference>
<keyword evidence="2 4" id="KW-0285">Flavoprotein</keyword>
<feature type="domain" description="Adaptive response protein AidB N-terminal" evidence="7">
    <location>
        <begin position="11"/>
        <end position="156"/>
    </location>
</feature>
<dbReference type="InterPro" id="IPR009100">
    <property type="entry name" value="AcylCoA_DH/oxidase_NM_dom_sf"/>
</dbReference>
<evidence type="ECO:0000259" key="8">
    <source>
        <dbReference type="Pfam" id="PF22217"/>
    </source>
</evidence>
<dbReference type="Gene3D" id="2.40.110.20">
    <property type="match status" value="1"/>
</dbReference>
<evidence type="ECO:0000256" key="1">
    <source>
        <dbReference type="ARBA" id="ARBA00009347"/>
    </source>
</evidence>
<dbReference type="Gene3D" id="1.20.140.10">
    <property type="entry name" value="Butyryl-CoA Dehydrogenase, subunit A, domain 3"/>
    <property type="match status" value="1"/>
</dbReference>
<evidence type="ECO:0000259" key="7">
    <source>
        <dbReference type="Pfam" id="PF18158"/>
    </source>
</evidence>
<comment type="caution">
    <text evidence="9">The sequence shown here is derived from an EMBL/GenBank/DDBJ whole genome shotgun (WGS) entry which is preliminary data.</text>
</comment>
<evidence type="ECO:0000259" key="6">
    <source>
        <dbReference type="Pfam" id="PF02770"/>
    </source>
</evidence>
<dbReference type="GO" id="GO:0003995">
    <property type="term" value="F:acyl-CoA dehydrogenase activity"/>
    <property type="evidence" value="ECO:0007669"/>
    <property type="project" value="TreeGrafter"/>
</dbReference>
<dbReference type="AlphaFoldDB" id="A0A9X3YRA3"/>